<evidence type="ECO:0000313" key="3">
    <source>
        <dbReference type="Proteomes" id="UP000559860"/>
    </source>
</evidence>
<evidence type="ECO:0000259" key="1">
    <source>
        <dbReference type="SMART" id="SM00382"/>
    </source>
</evidence>
<keyword evidence="3" id="KW-1185">Reference proteome</keyword>
<dbReference type="PANTHER" id="PTHR35894:SF1">
    <property type="entry name" value="PHOSPHORIBULOKINASE _ URIDINE KINASE FAMILY"/>
    <property type="match status" value="1"/>
</dbReference>
<dbReference type="InterPro" id="IPR052026">
    <property type="entry name" value="ExeA_AAA_ATPase_DNA-bind"/>
</dbReference>
<gene>
    <name evidence="2" type="ORF">HLH36_18790</name>
</gene>
<dbReference type="Pfam" id="PF05621">
    <property type="entry name" value="TniB"/>
    <property type="match status" value="1"/>
</dbReference>
<dbReference type="EMBL" id="JABEQD010000023">
    <property type="protein sequence ID" value="MBB2170364.1"/>
    <property type="molecule type" value="Genomic_DNA"/>
</dbReference>
<dbReference type="InterPro" id="IPR008868">
    <property type="entry name" value="TniB"/>
</dbReference>
<dbReference type="SUPFAM" id="SSF52540">
    <property type="entry name" value="P-loop containing nucleoside triphosphate hydrolases"/>
    <property type="match status" value="1"/>
</dbReference>
<dbReference type="Gene3D" id="3.40.50.300">
    <property type="entry name" value="P-loop containing nucleotide triphosphate hydrolases"/>
    <property type="match status" value="1"/>
</dbReference>
<comment type="caution">
    <text evidence="2">The sequence shown here is derived from an EMBL/GenBank/DDBJ whole genome shotgun (WGS) entry which is preliminary data.</text>
</comment>
<dbReference type="SMART" id="SM00382">
    <property type="entry name" value="AAA"/>
    <property type="match status" value="1"/>
</dbReference>
<accession>A0A7W4IWJ2</accession>
<dbReference type="Proteomes" id="UP000559860">
    <property type="component" value="Unassembled WGS sequence"/>
</dbReference>
<reference evidence="2 3" key="1">
    <citation type="submission" date="2020-04" db="EMBL/GenBank/DDBJ databases">
        <title>Description of novel Gluconacetobacter.</title>
        <authorList>
            <person name="Sombolestani A."/>
        </authorList>
    </citation>
    <scope>NUCLEOTIDE SEQUENCE [LARGE SCALE GENOMIC DNA]</scope>
    <source>
        <strain evidence="2 3">LMG 27801</strain>
    </source>
</reference>
<dbReference type="InterPro" id="IPR003593">
    <property type="entry name" value="AAA+_ATPase"/>
</dbReference>
<organism evidence="2 3">
    <name type="scientific">Gluconacetobacter aggeris</name>
    <dbReference type="NCBI Taxonomy" id="1286186"/>
    <lineage>
        <taxon>Bacteria</taxon>
        <taxon>Pseudomonadati</taxon>
        <taxon>Pseudomonadota</taxon>
        <taxon>Alphaproteobacteria</taxon>
        <taxon>Acetobacterales</taxon>
        <taxon>Acetobacteraceae</taxon>
        <taxon>Gluconacetobacter</taxon>
    </lineage>
</organism>
<proteinExistence type="predicted"/>
<dbReference type="InterPro" id="IPR027417">
    <property type="entry name" value="P-loop_NTPase"/>
</dbReference>
<dbReference type="PANTHER" id="PTHR35894">
    <property type="entry name" value="GENERAL SECRETION PATHWAY PROTEIN A-RELATED"/>
    <property type="match status" value="1"/>
</dbReference>
<evidence type="ECO:0000313" key="2">
    <source>
        <dbReference type="EMBL" id="MBB2170364.1"/>
    </source>
</evidence>
<protein>
    <submittedName>
        <fullName evidence="2">TniB family NTP-binding protein</fullName>
    </submittedName>
</protein>
<sequence>MRDAEWSHLPEDVRPLAALDAEQRIAHIRAKRWVDYPHAARVLGRLEEIYAQPRSERMENLLLIGQSGMGKTTLIRKFERQSSVVIKGVGTFRLQPVVVMLMPHDPTGPRFFSQLLKAVGVPPIDTFEVGAPRESTVLRVLAELQTKVIVIDELNSVLAASPRQQRRFLQLLRWLSNELRVALVGVGVPETRHALLSDDQLRSRFMNLDLPEWEEGAELTRFVTRLIWSLPLRGPSPIDSPRVMQLLVGRTGGITLGICKAIERAAIAAIRSGAERVDYGALQSQEVWDGLEPPPATVRRRQRSGRG</sequence>
<dbReference type="AlphaFoldDB" id="A0A7W4IWJ2"/>
<feature type="domain" description="AAA+ ATPase" evidence="1">
    <location>
        <begin position="57"/>
        <end position="212"/>
    </location>
</feature>
<name>A0A7W4IWJ2_9PROT</name>